<dbReference type="Gene3D" id="3.60.10.10">
    <property type="entry name" value="Endonuclease/exonuclease/phosphatase"/>
    <property type="match status" value="1"/>
</dbReference>
<dbReference type="RefSeq" id="XP_028042728.1">
    <property type="nucleotide sequence ID" value="XM_028186927.1"/>
</dbReference>
<name>A0A6J2KMH2_BOMMA</name>
<dbReference type="AlphaFoldDB" id="A0A6J2KMH2"/>
<dbReference type="Proteomes" id="UP000504629">
    <property type="component" value="Unplaced"/>
</dbReference>
<dbReference type="OrthoDB" id="7434275at2759"/>
<feature type="region of interest" description="Disordered" evidence="1">
    <location>
        <begin position="1"/>
        <end position="23"/>
    </location>
</feature>
<keyword evidence="2" id="KW-1185">Reference proteome</keyword>
<dbReference type="InterPro" id="IPR036691">
    <property type="entry name" value="Endo/exonu/phosph_ase_sf"/>
</dbReference>
<proteinExistence type="predicted"/>
<evidence type="ECO:0000256" key="1">
    <source>
        <dbReference type="SAM" id="MobiDB-lite"/>
    </source>
</evidence>
<sequence>MGDFNAKLGRRGDDELKVGPFGFGQRNPRGQMLADFMEKEGLFMMNSFFKKPPQRKWTWLSPDGV</sequence>
<gene>
    <name evidence="3" type="primary">LOC114252452</name>
</gene>
<reference evidence="3" key="1">
    <citation type="submission" date="2025-08" db="UniProtKB">
        <authorList>
            <consortium name="RefSeq"/>
        </authorList>
    </citation>
    <scope>IDENTIFICATION</scope>
    <source>
        <tissue evidence="3">Silk gland</tissue>
    </source>
</reference>
<protein>
    <submittedName>
        <fullName evidence="3">Craniofacial development protein 2-like</fullName>
    </submittedName>
</protein>
<evidence type="ECO:0000313" key="3">
    <source>
        <dbReference type="RefSeq" id="XP_028042728.1"/>
    </source>
</evidence>
<evidence type="ECO:0000313" key="2">
    <source>
        <dbReference type="Proteomes" id="UP000504629"/>
    </source>
</evidence>
<dbReference type="GeneID" id="114252452"/>
<accession>A0A6J2KMH2</accession>
<dbReference type="KEGG" id="bman:114252452"/>
<feature type="non-terminal residue" evidence="3">
    <location>
        <position position="65"/>
    </location>
</feature>
<organism evidence="2 3">
    <name type="scientific">Bombyx mandarina</name>
    <name type="common">Wild silk moth</name>
    <name type="synonym">Wild silkworm</name>
    <dbReference type="NCBI Taxonomy" id="7092"/>
    <lineage>
        <taxon>Eukaryota</taxon>
        <taxon>Metazoa</taxon>
        <taxon>Ecdysozoa</taxon>
        <taxon>Arthropoda</taxon>
        <taxon>Hexapoda</taxon>
        <taxon>Insecta</taxon>
        <taxon>Pterygota</taxon>
        <taxon>Neoptera</taxon>
        <taxon>Endopterygota</taxon>
        <taxon>Lepidoptera</taxon>
        <taxon>Glossata</taxon>
        <taxon>Ditrysia</taxon>
        <taxon>Bombycoidea</taxon>
        <taxon>Bombycidae</taxon>
        <taxon>Bombycinae</taxon>
        <taxon>Bombyx</taxon>
    </lineage>
</organism>